<feature type="domain" description="FHA" evidence="3">
    <location>
        <begin position="53"/>
        <end position="110"/>
    </location>
</feature>
<comment type="caution">
    <text evidence="4">The sequence shown here is derived from an EMBL/GenBank/DDBJ whole genome shotgun (WGS) entry which is preliminary data.</text>
</comment>
<feature type="compositionally biased region" description="Low complexity" evidence="2">
    <location>
        <begin position="168"/>
        <end position="185"/>
    </location>
</feature>
<dbReference type="PROSITE" id="PS50006">
    <property type="entry name" value="FHA_DOMAIN"/>
    <property type="match status" value="1"/>
</dbReference>
<dbReference type="eggNOG" id="ENOG502SEM6">
    <property type="taxonomic scope" value="Eukaryota"/>
</dbReference>
<feature type="compositionally biased region" description="Low complexity" evidence="2">
    <location>
        <begin position="353"/>
        <end position="368"/>
    </location>
</feature>
<feature type="compositionally biased region" description="Polar residues" evidence="2">
    <location>
        <begin position="315"/>
        <end position="326"/>
    </location>
</feature>
<dbReference type="Pfam" id="PF00498">
    <property type="entry name" value="FHA"/>
    <property type="match status" value="1"/>
</dbReference>
<sequence length="792" mass="86750">MTGDEIEYIGTKTAGGMLSITSAREVTGLALHVEATTNEPARRMVFHRTTKTIHVGRSPSNTDDSSKRSERDKGNALFKCPVVSRNHAEITFVDNRVHVTDIGSHHGTHIRKFGGLISTMLETDVATQVFDGDHITFGKTVGKNHESVKPVVVRVEYLYETASSFHFSTPSPQTPETSSSPKSSSGRYGVYSDSSESSSSSQSSDEMDISSNSDHDSEIEEIPRPASSVLSRPLRVASLVDRATGAFKKFLDSSPQEDPEANCDYNNSSLTFPPTPVLPLPSPPEESSQPFVFGSPSSAARFTFKVPSVLNFTRRTPSSPLWNSDTDGVDMDNLFSAPEPAAGDPEKRDSPQKKLFPFPFKSLSPPSLRFGSRSKSRSPMDLPTPPPPPTSNPSIPELPSSEGDPLQNIHQSHNFLYPDDLGVGYGSGSSFTPSGLPPWRCAEDIPLIPEVEVQEAQNPEVAVLKEAEPPVQQNDGSGQDKDNDKDNDKDTDSVRDGIEALKNEVTQLHALRRKYKARFNTNVQITQQHMNAIRGQVNEAKTSYDTLRDDVSDLQKEVARVDGMQGMISDVAMDVDQVKNDLVQKVTEMKKDMEDVKMQVDTLDKTCSKKMRSVEAELAEGKQLVKELKDLFNDTKQLREENVQEMDVEMTALKQARADAEGELRLVTDMRKKVEVAAREADAAASQMARTPLKRKRNDDNGGEDESPTSSAPVDERTTENIMREPQWKPVLDVVSVGSPSVSSIDSTVVKNGEDMKVPSRKRARKVVSVMGQTAAAVAIGAVAAWTALAFS</sequence>
<feature type="region of interest" description="Disordered" evidence="2">
    <location>
        <begin position="50"/>
        <end position="73"/>
    </location>
</feature>
<keyword evidence="1" id="KW-0175">Coiled coil</keyword>
<dbReference type="Gene3D" id="2.60.200.20">
    <property type="match status" value="1"/>
</dbReference>
<feature type="compositionally biased region" description="Pro residues" evidence="2">
    <location>
        <begin position="382"/>
        <end position="391"/>
    </location>
</feature>
<feature type="compositionally biased region" description="Low complexity" evidence="2">
    <location>
        <begin position="192"/>
        <end position="212"/>
    </location>
</feature>
<dbReference type="InterPro" id="IPR000253">
    <property type="entry name" value="FHA_dom"/>
</dbReference>
<dbReference type="EMBL" id="LATX01002372">
    <property type="protein sequence ID" value="KTB30693.1"/>
    <property type="molecule type" value="Genomic_DNA"/>
</dbReference>
<accession>A0A0W0F2Y5</accession>
<dbReference type="InterPro" id="IPR008984">
    <property type="entry name" value="SMAD_FHA_dom_sf"/>
</dbReference>
<reference evidence="4 5" key="1">
    <citation type="submission" date="2015-12" db="EMBL/GenBank/DDBJ databases">
        <title>Draft genome sequence of Moniliophthora roreri, the causal agent of frosty pod rot of cacao.</title>
        <authorList>
            <person name="Aime M.C."/>
            <person name="Diaz-Valderrama J.R."/>
            <person name="Kijpornyongpan T."/>
            <person name="Phillips-Mora W."/>
        </authorList>
    </citation>
    <scope>NUCLEOTIDE SEQUENCE [LARGE SCALE GENOMIC DNA]</scope>
    <source>
        <strain evidence="4 5">MCA 2952</strain>
    </source>
</reference>
<evidence type="ECO:0000256" key="2">
    <source>
        <dbReference type="SAM" id="MobiDB-lite"/>
    </source>
</evidence>
<feature type="compositionally biased region" description="Basic and acidic residues" evidence="2">
    <location>
        <begin position="478"/>
        <end position="493"/>
    </location>
</feature>
<feature type="region of interest" description="Disordered" evidence="2">
    <location>
        <begin position="315"/>
        <end position="412"/>
    </location>
</feature>
<dbReference type="Proteomes" id="UP000054988">
    <property type="component" value="Unassembled WGS sequence"/>
</dbReference>
<dbReference type="SUPFAM" id="SSF49879">
    <property type="entry name" value="SMAD/FHA domain"/>
    <property type="match status" value="1"/>
</dbReference>
<dbReference type="AlphaFoldDB" id="A0A0W0F2Y5"/>
<evidence type="ECO:0000313" key="5">
    <source>
        <dbReference type="Proteomes" id="UP000054988"/>
    </source>
</evidence>
<feature type="region of interest" description="Disordered" evidence="2">
    <location>
        <begin position="464"/>
        <end position="493"/>
    </location>
</feature>
<proteinExistence type="predicted"/>
<dbReference type="CDD" id="cd00060">
    <property type="entry name" value="FHA"/>
    <property type="match status" value="1"/>
</dbReference>
<feature type="region of interest" description="Disordered" evidence="2">
    <location>
        <begin position="165"/>
        <end position="226"/>
    </location>
</feature>
<feature type="compositionally biased region" description="Basic and acidic residues" evidence="2">
    <location>
        <begin position="64"/>
        <end position="73"/>
    </location>
</feature>
<evidence type="ECO:0000259" key="3">
    <source>
        <dbReference type="PROSITE" id="PS50006"/>
    </source>
</evidence>
<feature type="compositionally biased region" description="Basic and acidic residues" evidence="2">
    <location>
        <begin position="714"/>
        <end position="724"/>
    </location>
</feature>
<dbReference type="Gene3D" id="1.20.5.1700">
    <property type="match status" value="1"/>
</dbReference>
<feature type="region of interest" description="Disordered" evidence="2">
    <location>
        <begin position="678"/>
        <end position="724"/>
    </location>
</feature>
<organism evidence="4 5">
    <name type="scientific">Moniliophthora roreri</name>
    <name type="common">Frosty pod rot fungus</name>
    <name type="synonym">Monilia roreri</name>
    <dbReference type="NCBI Taxonomy" id="221103"/>
    <lineage>
        <taxon>Eukaryota</taxon>
        <taxon>Fungi</taxon>
        <taxon>Dikarya</taxon>
        <taxon>Basidiomycota</taxon>
        <taxon>Agaricomycotina</taxon>
        <taxon>Agaricomycetes</taxon>
        <taxon>Agaricomycetidae</taxon>
        <taxon>Agaricales</taxon>
        <taxon>Marasmiineae</taxon>
        <taxon>Marasmiaceae</taxon>
        <taxon>Moniliophthora</taxon>
    </lineage>
</organism>
<protein>
    <submittedName>
        <fullName evidence="4">Putative NWD2</fullName>
    </submittedName>
</protein>
<name>A0A0W0F2Y5_MONRR</name>
<evidence type="ECO:0000256" key="1">
    <source>
        <dbReference type="SAM" id="Coils"/>
    </source>
</evidence>
<feature type="coiled-coil region" evidence="1">
    <location>
        <begin position="498"/>
        <end position="663"/>
    </location>
</feature>
<gene>
    <name evidence="4" type="ORF">WG66_16747</name>
</gene>
<evidence type="ECO:0000313" key="4">
    <source>
        <dbReference type="EMBL" id="KTB30693.1"/>
    </source>
</evidence>